<evidence type="ECO:0000256" key="1">
    <source>
        <dbReference type="SAM" id="MobiDB-lite"/>
    </source>
</evidence>
<evidence type="ECO:0000259" key="2">
    <source>
        <dbReference type="Pfam" id="PF03756"/>
    </source>
</evidence>
<accession>A0A5J4L858</accession>
<dbReference type="InterPro" id="IPR047757">
    <property type="entry name" value="AfsA-like"/>
</dbReference>
<feature type="region of interest" description="Disordered" evidence="1">
    <location>
        <begin position="195"/>
        <end position="217"/>
    </location>
</feature>
<organism evidence="3 4">
    <name type="scientific">Streptomyces angustmyceticus</name>
    <dbReference type="NCBI Taxonomy" id="285578"/>
    <lineage>
        <taxon>Bacteria</taxon>
        <taxon>Bacillati</taxon>
        <taxon>Actinomycetota</taxon>
        <taxon>Actinomycetes</taxon>
        <taxon>Kitasatosporales</taxon>
        <taxon>Streptomycetaceae</taxon>
        <taxon>Streptomyces</taxon>
    </lineage>
</organism>
<gene>
    <name evidence="3" type="ORF">San01_05280</name>
</gene>
<dbReference type="Proteomes" id="UP000325598">
    <property type="component" value="Unassembled WGS sequence"/>
</dbReference>
<name>A0A5J4L858_9ACTN</name>
<comment type="caution">
    <text evidence="3">The sequence shown here is derived from an EMBL/GenBank/DDBJ whole genome shotgun (WGS) entry which is preliminary data.</text>
</comment>
<dbReference type="RefSeq" id="WP_152104218.1">
    <property type="nucleotide sequence ID" value="NZ_BLAG01000004.1"/>
</dbReference>
<feature type="region of interest" description="Disordered" evidence="1">
    <location>
        <begin position="1"/>
        <end position="35"/>
    </location>
</feature>
<reference evidence="3 4" key="1">
    <citation type="submission" date="2019-10" db="EMBL/GenBank/DDBJ databases">
        <title>Whole genome shotgun sequence of Streptomyces angustmyceticus NBRC 3934.</title>
        <authorList>
            <person name="Hosoyama A."/>
            <person name="Ichikawa N."/>
            <person name="Kimura A."/>
            <person name="Kitahashi Y."/>
            <person name="Komaki H."/>
            <person name="Uohara A."/>
        </authorList>
    </citation>
    <scope>NUCLEOTIDE SEQUENCE [LARGE SCALE GENOMIC DNA]</scope>
    <source>
        <strain evidence="3 4">NBRC 3934</strain>
    </source>
</reference>
<dbReference type="GeneID" id="96749566"/>
<evidence type="ECO:0000313" key="3">
    <source>
        <dbReference type="EMBL" id="GES28041.1"/>
    </source>
</evidence>
<protein>
    <submittedName>
        <fullName evidence="3">Adhesin</fullName>
    </submittedName>
</protein>
<evidence type="ECO:0000313" key="4">
    <source>
        <dbReference type="Proteomes" id="UP000325598"/>
    </source>
</evidence>
<dbReference type="GO" id="GO:0016740">
    <property type="term" value="F:transferase activity"/>
    <property type="evidence" value="ECO:0007669"/>
    <property type="project" value="InterPro"/>
</dbReference>
<dbReference type="AlphaFoldDB" id="A0A5J4L858"/>
<dbReference type="OrthoDB" id="7838374at2"/>
<dbReference type="Pfam" id="PF03756">
    <property type="entry name" value="AfsA"/>
    <property type="match status" value="2"/>
</dbReference>
<dbReference type="InterPro" id="IPR005509">
    <property type="entry name" value="AfsA_hotdog_dom"/>
</dbReference>
<dbReference type="NCBIfam" id="NF041195">
    <property type="entry name" value="ScbA_BarX_GamBu"/>
    <property type="match status" value="1"/>
</dbReference>
<sequence length="327" mass="35522">MSDTMHVSGTVPPRSPQQLRLNRNQIGPPRPRLGPSVRREFVHRPLIDDILVTSWRRRDATHFSLTAQWPHDHGYFTPNRGRHPLILTGETIRQAGLLISHAELGVPLGHHFILGDLVYTTHPEHLTVESGPTLLTIDVTCSRLRMRAGAMAGGRFDMTIRKAGRIVATGHSDVTVASPAVYRRIRGDRLTARRALGPLPTPVPPQKTGSVNDSDVLLSPTPRPDSWLLRIAPGHAAVVNPANDHVPGMVLLDAAQQAARALTSPGSFVPYAFGTDFHRYAEHGSPCVIEARRLPSALPSTTTVQVTGSQSGHPVFVSTLTALGVRS</sequence>
<keyword evidence="4" id="KW-1185">Reference proteome</keyword>
<dbReference type="EMBL" id="BLAG01000004">
    <property type="protein sequence ID" value="GES28041.1"/>
    <property type="molecule type" value="Genomic_DNA"/>
</dbReference>
<feature type="domain" description="A-factor biosynthesis hotdog" evidence="2">
    <location>
        <begin position="213"/>
        <end position="320"/>
    </location>
</feature>
<proteinExistence type="predicted"/>
<feature type="compositionally biased region" description="Polar residues" evidence="1">
    <location>
        <begin position="16"/>
        <end position="25"/>
    </location>
</feature>
<feature type="domain" description="A-factor biosynthesis hotdog" evidence="2">
    <location>
        <begin position="41"/>
        <end position="174"/>
    </location>
</feature>